<feature type="compositionally biased region" description="Polar residues" evidence="1">
    <location>
        <begin position="58"/>
        <end position="68"/>
    </location>
</feature>
<organism evidence="2">
    <name type="scientific">Tanacetum cinerariifolium</name>
    <name type="common">Dalmatian daisy</name>
    <name type="synonym">Chrysanthemum cinerariifolium</name>
    <dbReference type="NCBI Taxonomy" id="118510"/>
    <lineage>
        <taxon>Eukaryota</taxon>
        <taxon>Viridiplantae</taxon>
        <taxon>Streptophyta</taxon>
        <taxon>Embryophyta</taxon>
        <taxon>Tracheophyta</taxon>
        <taxon>Spermatophyta</taxon>
        <taxon>Magnoliopsida</taxon>
        <taxon>eudicotyledons</taxon>
        <taxon>Gunneridae</taxon>
        <taxon>Pentapetalae</taxon>
        <taxon>asterids</taxon>
        <taxon>campanulids</taxon>
        <taxon>Asterales</taxon>
        <taxon>Asteraceae</taxon>
        <taxon>Asteroideae</taxon>
        <taxon>Anthemideae</taxon>
        <taxon>Anthemidinae</taxon>
        <taxon>Tanacetum</taxon>
    </lineage>
</organism>
<feature type="region of interest" description="Disordered" evidence="1">
    <location>
        <begin position="49"/>
        <end position="68"/>
    </location>
</feature>
<comment type="caution">
    <text evidence="2">The sequence shown here is derived from an EMBL/GenBank/DDBJ whole genome shotgun (WGS) entry which is preliminary data.</text>
</comment>
<dbReference type="AlphaFoldDB" id="A0A699X5H8"/>
<accession>A0A699X5H8</accession>
<feature type="non-terminal residue" evidence="2">
    <location>
        <position position="68"/>
    </location>
</feature>
<evidence type="ECO:0000313" key="2">
    <source>
        <dbReference type="EMBL" id="GFD55035.1"/>
    </source>
</evidence>
<gene>
    <name evidence="2" type="ORF">Tci_927004</name>
</gene>
<protein>
    <submittedName>
        <fullName evidence="2">Uncharacterized protein</fullName>
    </submittedName>
</protein>
<sequence>MIIQEMPQLVNLAVNKDREVDPINAKEMIAKEFATHEQKMIGEMFRKHMQNETLNHDPITSTSTIGKS</sequence>
<name>A0A699X5H8_TANCI</name>
<dbReference type="EMBL" id="BKCJ011813301">
    <property type="protein sequence ID" value="GFD55035.1"/>
    <property type="molecule type" value="Genomic_DNA"/>
</dbReference>
<proteinExistence type="predicted"/>
<reference evidence="2" key="1">
    <citation type="journal article" date="2019" name="Sci. Rep.">
        <title>Draft genome of Tanacetum cinerariifolium, the natural source of mosquito coil.</title>
        <authorList>
            <person name="Yamashiro T."/>
            <person name="Shiraishi A."/>
            <person name="Satake H."/>
            <person name="Nakayama K."/>
        </authorList>
    </citation>
    <scope>NUCLEOTIDE SEQUENCE</scope>
</reference>
<evidence type="ECO:0000256" key="1">
    <source>
        <dbReference type="SAM" id="MobiDB-lite"/>
    </source>
</evidence>